<dbReference type="SMART" id="SM00939">
    <property type="entry name" value="PepX_C"/>
    <property type="match status" value="1"/>
</dbReference>
<dbReference type="RefSeq" id="WP_238713988.1">
    <property type="nucleotide sequence ID" value="NZ_JAEPBH010000025.1"/>
</dbReference>
<dbReference type="SUPFAM" id="SSF53474">
    <property type="entry name" value="alpha/beta-Hydrolases"/>
    <property type="match status" value="1"/>
</dbReference>
<evidence type="ECO:0000313" key="4">
    <source>
        <dbReference type="Proteomes" id="UP000659047"/>
    </source>
</evidence>
<dbReference type="NCBIfam" id="TIGR00976">
    <property type="entry name" value="CocE_NonD"/>
    <property type="match status" value="2"/>
</dbReference>
<accession>A0A8K0V7P8</accession>
<dbReference type="Gene3D" id="3.40.50.1820">
    <property type="entry name" value="alpha/beta hydrolase"/>
    <property type="match status" value="1"/>
</dbReference>
<dbReference type="Pfam" id="PF08530">
    <property type="entry name" value="PepX_C"/>
    <property type="match status" value="1"/>
</dbReference>
<keyword evidence="1 3" id="KW-0378">Hydrolase</keyword>
<dbReference type="EMBL" id="JAEPBH010000025">
    <property type="protein sequence ID" value="MBK4715767.1"/>
    <property type="molecule type" value="Genomic_DNA"/>
</dbReference>
<dbReference type="InterPro" id="IPR029058">
    <property type="entry name" value="AB_hydrolase_fold"/>
</dbReference>
<name>A0A8K0V7P8_9ENTR</name>
<dbReference type="InterPro" id="IPR000383">
    <property type="entry name" value="Xaa-Pro-like_dom"/>
</dbReference>
<dbReference type="InterPro" id="IPR005674">
    <property type="entry name" value="CocE/Ser_esterase"/>
</dbReference>
<dbReference type="AlphaFoldDB" id="A0A8K0V7P8"/>
<dbReference type="Proteomes" id="UP000659047">
    <property type="component" value="Unassembled WGS sequence"/>
</dbReference>
<dbReference type="InterPro" id="IPR008979">
    <property type="entry name" value="Galactose-bd-like_sf"/>
</dbReference>
<dbReference type="GO" id="GO:0008239">
    <property type="term" value="F:dipeptidyl-peptidase activity"/>
    <property type="evidence" value="ECO:0007669"/>
    <property type="project" value="InterPro"/>
</dbReference>
<evidence type="ECO:0000259" key="2">
    <source>
        <dbReference type="SMART" id="SM00939"/>
    </source>
</evidence>
<sequence>MSDMTNDMKTGTIPELGESYEVLFRKTQPVSASETYPGFNPSTHILPAGSVHREGGMPLPVDILFEQDVAVTLRDGTTIYVDVYRPTDQQDCPAIISWSPFGKKGSWLSLDRFENRMDVPTQWEDGLNKFEGPVPGYWVQYGYAIVNVDGRGVFKSEGDIPFFGLQDAEDETDVIAWIAEQPWSNGNVGACGNSGFAIYQWNICQYNPPQLKAIAPWEGIRDWYRDTIVRGGIPNQEFFNGMLANLYGDNYAEDIVAMVEPAPLFDAYWNTKVPDVSKSRIPAYIVASWTNVLHTQGTFSAWEDYGCAEKWLRVHNRHEWVDFFNPVNSDDLRRFFDYYLKEEDNGWKETPRVRLTVLDPGHEDILYRPETTFPLARQKFVPLYLDAAHGRLTAKCAKHCAAKEYMPDEEGTVFKYTFTEDTEIAGHIKLKAWMEAASFDDMDVFAFISKLDVNQNEVLPEPVTNRYHQGANGRLRASMRKLDTAKSRPEKPFHTFDTVEKLKPGEIVPLEIDIWPYAMKWHKGETLQLRINGVNLITQPEFPDLPPVGTINQGNHIIHTGGKFDSHLLIPVTQGVIK</sequence>
<dbReference type="Gene3D" id="2.60.120.260">
    <property type="entry name" value="Galactose-binding domain-like"/>
    <property type="match status" value="1"/>
</dbReference>
<proteinExistence type="predicted"/>
<dbReference type="Pfam" id="PF02129">
    <property type="entry name" value="Peptidase_S15"/>
    <property type="match status" value="1"/>
</dbReference>
<dbReference type="SUPFAM" id="SSF49785">
    <property type="entry name" value="Galactose-binding domain-like"/>
    <property type="match status" value="1"/>
</dbReference>
<feature type="domain" description="Xaa-Pro dipeptidyl-peptidase C-terminal" evidence="2">
    <location>
        <begin position="333"/>
        <end position="569"/>
    </location>
</feature>
<organism evidence="3 4">
    <name type="scientific">Tenebrionibacter intestinalis</name>
    <dbReference type="NCBI Taxonomy" id="2799638"/>
    <lineage>
        <taxon>Bacteria</taxon>
        <taxon>Pseudomonadati</taxon>
        <taxon>Pseudomonadota</taxon>
        <taxon>Gammaproteobacteria</taxon>
        <taxon>Enterobacterales</taxon>
        <taxon>Enterobacteriaceae</taxon>
        <taxon>Tenebrionibacter/Tenebrionicola group</taxon>
        <taxon>Tenebrionibacter</taxon>
    </lineage>
</organism>
<dbReference type="Gene3D" id="1.10.3020.20">
    <property type="match status" value="1"/>
</dbReference>
<dbReference type="PANTHER" id="PTHR43056">
    <property type="entry name" value="PEPTIDASE S9 PROLYL OLIGOPEPTIDASE"/>
    <property type="match status" value="1"/>
</dbReference>
<evidence type="ECO:0000256" key="1">
    <source>
        <dbReference type="ARBA" id="ARBA00022801"/>
    </source>
</evidence>
<dbReference type="InterPro" id="IPR013736">
    <property type="entry name" value="Xaa-Pro_dipept_C"/>
</dbReference>
<reference evidence="3" key="1">
    <citation type="submission" date="2021-01" db="EMBL/GenBank/DDBJ databases">
        <title>Intestinitalea alba gen. nov., sp. nov., a novel genus of the family Enterobacteriaceae, isolated from the gut of the plastic-eating mealworm Tenebrio molitor L.</title>
        <authorList>
            <person name="Yang Y."/>
        </authorList>
    </citation>
    <scope>NUCLEOTIDE SEQUENCE</scope>
    <source>
        <strain evidence="3">BIT-L3</strain>
    </source>
</reference>
<protein>
    <submittedName>
        <fullName evidence="3">CocE/NonD family hydrolase</fullName>
    </submittedName>
</protein>
<gene>
    <name evidence="3" type="ORF">JJB97_10585</name>
</gene>
<evidence type="ECO:0000313" key="3">
    <source>
        <dbReference type="EMBL" id="MBK4715767.1"/>
    </source>
</evidence>
<dbReference type="InterPro" id="IPR050585">
    <property type="entry name" value="Xaa-Pro_dipeptidyl-ppase/CocE"/>
</dbReference>
<dbReference type="PANTHER" id="PTHR43056:SF10">
    <property type="entry name" value="COCE_NOND FAMILY, PUTATIVE (AFU_ORTHOLOGUE AFUA_7G00600)-RELATED"/>
    <property type="match status" value="1"/>
</dbReference>
<comment type="caution">
    <text evidence="3">The sequence shown here is derived from an EMBL/GenBank/DDBJ whole genome shotgun (WGS) entry which is preliminary data.</text>
</comment>
<keyword evidence="4" id="KW-1185">Reference proteome</keyword>